<dbReference type="PANTHER" id="PTHR32268:SF11">
    <property type="entry name" value="HOMOSERINE O-ACETYLTRANSFERASE"/>
    <property type="match status" value="1"/>
</dbReference>
<evidence type="ECO:0000259" key="4">
    <source>
        <dbReference type="Pfam" id="PF00561"/>
    </source>
</evidence>
<keyword evidence="2" id="KW-0486">Methionine biosynthesis</keyword>
<keyword evidence="2" id="KW-0012">Acyltransferase</keyword>
<dbReference type="Pfam" id="PF00561">
    <property type="entry name" value="Abhydrolase_1"/>
    <property type="match status" value="1"/>
</dbReference>
<feature type="domain" description="AB hydrolase-1" evidence="4">
    <location>
        <begin position="69"/>
        <end position="364"/>
    </location>
</feature>
<feature type="binding site" evidence="2">
    <location>
        <position position="228"/>
    </location>
    <ligand>
        <name>substrate</name>
    </ligand>
</feature>
<dbReference type="RefSeq" id="WP_076837605.1">
    <property type="nucleotide sequence ID" value="NZ_CP019434.1"/>
</dbReference>
<dbReference type="InterPro" id="IPR008220">
    <property type="entry name" value="HAT_MetX-like"/>
</dbReference>
<evidence type="ECO:0000256" key="2">
    <source>
        <dbReference type="HAMAP-Rule" id="MF_00296"/>
    </source>
</evidence>
<dbReference type="EC" id="2.3.1.31" evidence="2"/>
<evidence type="ECO:0000256" key="1">
    <source>
        <dbReference type="ARBA" id="ARBA00022679"/>
    </source>
</evidence>
<dbReference type="AlphaFoldDB" id="A0A1P8UJJ5"/>
<comment type="caution">
    <text evidence="2">Lacks conserved residue(s) required for the propagation of feature annotation.</text>
</comment>
<comment type="catalytic activity">
    <reaction evidence="2">
        <text>L-homoserine + acetyl-CoA = O-acetyl-L-homoserine + CoA</text>
        <dbReference type="Rhea" id="RHEA:13701"/>
        <dbReference type="ChEBI" id="CHEBI:57287"/>
        <dbReference type="ChEBI" id="CHEBI:57288"/>
        <dbReference type="ChEBI" id="CHEBI:57476"/>
        <dbReference type="ChEBI" id="CHEBI:57716"/>
        <dbReference type="EC" id="2.3.1.31"/>
    </reaction>
</comment>
<dbReference type="NCBIfam" id="TIGR01392">
    <property type="entry name" value="homoserO_Ac_trn"/>
    <property type="match status" value="1"/>
</dbReference>
<evidence type="ECO:0000256" key="3">
    <source>
        <dbReference type="PIRSR" id="PIRSR000443-1"/>
    </source>
</evidence>
<feature type="active site" evidence="2 3">
    <location>
        <position position="325"/>
    </location>
</feature>
<protein>
    <recommendedName>
        <fullName evidence="2">Homoserine O-acetyltransferase</fullName>
        <shortName evidence="2">HAT</shortName>
        <ecNumber evidence="2">2.3.1.31</ecNumber>
    </recommendedName>
    <alternativeName>
        <fullName evidence="2">Homoserine transacetylase</fullName>
        <shortName evidence="2">HTA</shortName>
    </alternativeName>
</protein>
<comment type="function">
    <text evidence="2">Transfers an acetyl group from acetyl-CoA to L-homoserine, forming acetyl-L-homoserine.</text>
</comment>
<sequence length="380" mass="40890">MQTAVQLDSAPFPATPRGSRTLRLAQPFALYRGGCLENVEIAYESWGEPNAARDNAVLLFTGLSPNAHAAASCRDPSPGWWEYMIGPGKPLDTRRFYVLCINSLGSCFGSTGPASAHPADGKPYRLRFPRLALEDIARAGLALLDALHIERPAAVVGPSMGGMSALAFAFQAPERTRALALLCSTASAAPQAIAMHALQREMVMSDPAWANGNYPLAAGPVDGMRLARKLGLSCYRSPDEWTARFGRQRTTAVQSAGQFCGEFEIESYLAHNAAKFASGFDANCFLYLSRAMDDFEPAEHGDGKAAEAFARLRLNRALVVGVSSDRLFPVAEQRALAAALRAGGTPEVRFAELDSLQGHDAFLVDTARFAPVMRDFFAAL</sequence>
<organism evidence="5 6">
    <name type="scientific">Acidihalobacter ferrooxydans</name>
    <dbReference type="NCBI Taxonomy" id="1765967"/>
    <lineage>
        <taxon>Bacteria</taxon>
        <taxon>Pseudomonadati</taxon>
        <taxon>Pseudomonadota</taxon>
        <taxon>Gammaproteobacteria</taxon>
        <taxon>Chromatiales</taxon>
        <taxon>Ectothiorhodospiraceae</taxon>
        <taxon>Acidihalobacter</taxon>
    </lineage>
</organism>
<dbReference type="PIRSF" id="PIRSF000443">
    <property type="entry name" value="Homoser_Ac_trans"/>
    <property type="match status" value="1"/>
</dbReference>
<dbReference type="InterPro" id="IPR000073">
    <property type="entry name" value="AB_hydrolase_1"/>
</dbReference>
<dbReference type="STRING" id="1765967.BW247_13510"/>
<dbReference type="OrthoDB" id="9800754at2"/>
<feature type="active site" evidence="2 3">
    <location>
        <position position="359"/>
    </location>
</feature>
<feature type="binding site" evidence="2">
    <location>
        <position position="360"/>
    </location>
    <ligand>
        <name>substrate</name>
    </ligand>
</feature>
<keyword evidence="6" id="KW-1185">Reference proteome</keyword>
<reference evidence="5 6" key="1">
    <citation type="submission" date="2017-01" db="EMBL/GenBank/DDBJ databases">
        <title>Draft sequence of Acidihalobacter ferrooxidans strain DSM 14175 (strain V8).</title>
        <authorList>
            <person name="Khaleque H.N."/>
            <person name="Ramsay J.P."/>
            <person name="Murphy R.J.T."/>
            <person name="Kaksonen A.H."/>
            <person name="Boxall N.J."/>
            <person name="Watkin E.L.J."/>
        </authorList>
    </citation>
    <scope>NUCLEOTIDE SEQUENCE [LARGE SCALE GENOMIC DNA]</scope>
    <source>
        <strain evidence="5 6">V8</strain>
    </source>
</reference>
<dbReference type="NCBIfam" id="NF001209">
    <property type="entry name" value="PRK00175.1"/>
    <property type="match status" value="1"/>
</dbReference>
<dbReference type="InterPro" id="IPR029058">
    <property type="entry name" value="AB_hydrolase_fold"/>
</dbReference>
<dbReference type="GO" id="GO:0009092">
    <property type="term" value="P:homoserine metabolic process"/>
    <property type="evidence" value="ECO:0007669"/>
    <property type="project" value="TreeGrafter"/>
</dbReference>
<dbReference type="Gene3D" id="3.40.50.1820">
    <property type="entry name" value="alpha/beta hydrolase"/>
    <property type="match status" value="1"/>
</dbReference>
<keyword evidence="1 2" id="KW-0808">Transferase</keyword>
<accession>A0A1P8UJJ5</accession>
<keyword evidence="2" id="KW-0028">Amino-acid biosynthesis</keyword>
<dbReference type="EMBL" id="CP019434">
    <property type="protein sequence ID" value="APZ43982.1"/>
    <property type="molecule type" value="Genomic_DNA"/>
</dbReference>
<keyword evidence="2" id="KW-0963">Cytoplasm</keyword>
<evidence type="ECO:0000313" key="6">
    <source>
        <dbReference type="Proteomes" id="UP000243807"/>
    </source>
</evidence>
<dbReference type="KEGG" id="afy:BW247_13510"/>
<comment type="similarity">
    <text evidence="2">Belongs to the AB hydrolase superfamily. MetX family.</text>
</comment>
<dbReference type="Proteomes" id="UP000243807">
    <property type="component" value="Chromosome"/>
</dbReference>
<dbReference type="GO" id="GO:0004414">
    <property type="term" value="F:homoserine O-acetyltransferase activity"/>
    <property type="evidence" value="ECO:0007669"/>
    <property type="project" value="UniProtKB-UniRule"/>
</dbReference>
<gene>
    <name evidence="2" type="primary">metXA</name>
    <name evidence="5" type="ORF">BW247_13510</name>
</gene>
<dbReference type="HAMAP" id="MF_00296">
    <property type="entry name" value="MetX_acyltransf"/>
    <property type="match status" value="1"/>
</dbReference>
<evidence type="ECO:0000313" key="5">
    <source>
        <dbReference type="EMBL" id="APZ43982.1"/>
    </source>
</evidence>
<comment type="subunit">
    <text evidence="2">Homodimer.</text>
</comment>
<comment type="pathway">
    <text evidence="2">Amino-acid biosynthesis; L-methionine biosynthesis via de novo pathway; O-acetyl-L-homoserine from L-homoserine: step 1/1.</text>
</comment>
<comment type="subcellular location">
    <subcellularLocation>
        <location evidence="2">Cytoplasm</location>
    </subcellularLocation>
</comment>
<dbReference type="PANTHER" id="PTHR32268">
    <property type="entry name" value="HOMOSERINE O-ACETYLTRANSFERASE"/>
    <property type="match status" value="1"/>
</dbReference>
<dbReference type="SUPFAM" id="SSF53474">
    <property type="entry name" value="alpha/beta-Hydrolases"/>
    <property type="match status" value="1"/>
</dbReference>
<proteinExistence type="inferred from homology"/>
<feature type="region of interest" description="Important for substrate specificity" evidence="2">
    <location>
        <begin position="62"/>
        <end position="65"/>
    </location>
</feature>
<feature type="active site" description="Nucleophile" evidence="2 3">
    <location>
        <position position="159"/>
    </location>
</feature>
<dbReference type="UniPathway" id="UPA00051">
    <property type="reaction ID" value="UER00074"/>
</dbReference>
<dbReference type="GO" id="GO:0005737">
    <property type="term" value="C:cytoplasm"/>
    <property type="evidence" value="ECO:0007669"/>
    <property type="project" value="UniProtKB-SubCell"/>
</dbReference>
<name>A0A1P8UJJ5_9GAMM</name>
<dbReference type="GO" id="GO:0009086">
    <property type="term" value="P:methionine biosynthetic process"/>
    <property type="evidence" value="ECO:0007669"/>
    <property type="project" value="UniProtKB-UniRule"/>
</dbReference>